<proteinExistence type="predicted"/>
<evidence type="ECO:0000313" key="2">
    <source>
        <dbReference type="EMBL" id="KJY83382.1"/>
    </source>
</evidence>
<feature type="domain" description="Glutaredoxin" evidence="1">
    <location>
        <begin position="5"/>
        <end position="60"/>
    </location>
</feature>
<dbReference type="STRING" id="579748.TW81_10360"/>
<sequence>MKRLVLYVKDKCPHCKDAQRYLDSKGYQYRLTNAKMQRGRKELDAIGARSLPVLKIGDRYMIGWNQKNFEQIYNAKN</sequence>
<evidence type="ECO:0000313" key="3">
    <source>
        <dbReference type="Proteomes" id="UP000033673"/>
    </source>
</evidence>
<dbReference type="Gene3D" id="3.40.30.10">
    <property type="entry name" value="Glutaredoxin"/>
    <property type="match status" value="1"/>
</dbReference>
<gene>
    <name evidence="2" type="ORF">TW81_10360</name>
</gene>
<reference evidence="2 3" key="1">
    <citation type="journal article" date="2015" name="BMC Genomics">
        <title>Genome mining reveals unlocked bioactive potential of marine Gram-negative bacteria.</title>
        <authorList>
            <person name="Machado H."/>
            <person name="Sonnenschein E.C."/>
            <person name="Melchiorsen J."/>
            <person name="Gram L."/>
        </authorList>
    </citation>
    <scope>NUCLEOTIDE SEQUENCE [LARGE SCALE GENOMIC DNA]</scope>
    <source>
        <strain evidence="2 3">S2757</strain>
    </source>
</reference>
<dbReference type="Proteomes" id="UP000033673">
    <property type="component" value="Unassembled WGS sequence"/>
</dbReference>
<dbReference type="EMBL" id="JXXV01000016">
    <property type="protein sequence ID" value="KJY83382.1"/>
    <property type="molecule type" value="Genomic_DNA"/>
</dbReference>
<dbReference type="SUPFAM" id="SSF52833">
    <property type="entry name" value="Thioredoxin-like"/>
    <property type="match status" value="1"/>
</dbReference>
<dbReference type="InterPro" id="IPR011767">
    <property type="entry name" value="GLR_AS"/>
</dbReference>
<organism evidence="2 3">
    <name type="scientific">Vibrio galatheae</name>
    <dbReference type="NCBI Taxonomy" id="579748"/>
    <lineage>
        <taxon>Bacteria</taxon>
        <taxon>Pseudomonadati</taxon>
        <taxon>Pseudomonadota</taxon>
        <taxon>Gammaproteobacteria</taxon>
        <taxon>Vibrionales</taxon>
        <taxon>Vibrionaceae</taxon>
        <taxon>Vibrio</taxon>
    </lineage>
</organism>
<comment type="caution">
    <text evidence="2">The sequence shown here is derived from an EMBL/GenBank/DDBJ whole genome shotgun (WGS) entry which is preliminary data.</text>
</comment>
<accession>A0A0F4NJV5</accession>
<dbReference type="InterPro" id="IPR036249">
    <property type="entry name" value="Thioredoxin-like_sf"/>
</dbReference>
<dbReference type="OrthoDB" id="9795531at2"/>
<dbReference type="RefSeq" id="WP_045955622.1">
    <property type="nucleotide sequence ID" value="NZ_JXXV01000016.1"/>
</dbReference>
<dbReference type="PATRIC" id="fig|579748.3.peg.2132"/>
<dbReference type="CDD" id="cd02976">
    <property type="entry name" value="NrdH"/>
    <property type="match status" value="1"/>
</dbReference>
<keyword evidence="3" id="KW-1185">Reference proteome</keyword>
<evidence type="ECO:0000259" key="1">
    <source>
        <dbReference type="Pfam" id="PF00462"/>
    </source>
</evidence>
<dbReference type="PROSITE" id="PS00195">
    <property type="entry name" value="GLUTAREDOXIN_1"/>
    <property type="match status" value="1"/>
</dbReference>
<dbReference type="InterPro" id="IPR002109">
    <property type="entry name" value="Glutaredoxin"/>
</dbReference>
<dbReference type="PROSITE" id="PS51354">
    <property type="entry name" value="GLUTAREDOXIN_2"/>
    <property type="match status" value="1"/>
</dbReference>
<dbReference type="Pfam" id="PF00462">
    <property type="entry name" value="Glutaredoxin"/>
    <property type="match status" value="1"/>
</dbReference>
<dbReference type="AlphaFoldDB" id="A0A0F4NJV5"/>
<name>A0A0F4NJV5_9VIBR</name>
<protein>
    <submittedName>
        <fullName evidence="2">Glutaredoxin</fullName>
    </submittedName>
</protein>